<name>A0ABS9ISW8_9ACTN</name>
<dbReference type="Proteomes" id="UP001200110">
    <property type="component" value="Unassembled WGS sequence"/>
</dbReference>
<feature type="transmembrane region" description="Helical" evidence="1">
    <location>
        <begin position="168"/>
        <end position="190"/>
    </location>
</feature>
<evidence type="ECO:0000313" key="2">
    <source>
        <dbReference type="EMBL" id="MCF8588662.1"/>
    </source>
</evidence>
<comment type="caution">
    <text evidence="2">The sequence shown here is derived from an EMBL/GenBank/DDBJ whole genome shotgun (WGS) entry which is preliminary data.</text>
</comment>
<feature type="transmembrane region" description="Helical" evidence="1">
    <location>
        <begin position="12"/>
        <end position="32"/>
    </location>
</feature>
<sequence length="194" mass="20428">MADCRRFVTLTWQCWLFAVGSVFFAVGTAPGFPPVMGAAVTNILCFVGSWFFTAAGLIQLILADPGVGRWSSAIQSLGTVLFNVSTGGAVWAHAVRTERTDVWAPDALGSLGFLVSGGLALLLVQAWAPRSRDWQATWINMIGCLAFAASAVGAFVRTTGVTADALLANVGTFIGALCFLAAALMILPCWSARH</sequence>
<feature type="transmembrane region" description="Helical" evidence="1">
    <location>
        <begin position="136"/>
        <end position="156"/>
    </location>
</feature>
<accession>A0ABS9ISW8</accession>
<evidence type="ECO:0000313" key="3">
    <source>
        <dbReference type="Proteomes" id="UP001200110"/>
    </source>
</evidence>
<feature type="transmembrane region" description="Helical" evidence="1">
    <location>
        <begin position="74"/>
        <end position="95"/>
    </location>
</feature>
<keyword evidence="3" id="KW-1185">Reference proteome</keyword>
<reference evidence="2 3" key="1">
    <citation type="submission" date="2022-01" db="EMBL/GenBank/DDBJ databases">
        <authorList>
            <person name="Huang Y."/>
        </authorList>
    </citation>
    <scope>NUCLEOTIDE SEQUENCE [LARGE SCALE GENOMIC DNA]</scope>
    <source>
        <strain evidence="2 3">HY366</strain>
    </source>
</reference>
<dbReference type="RefSeq" id="WP_236997901.1">
    <property type="nucleotide sequence ID" value="NZ_JAKKOR010000007.1"/>
</dbReference>
<dbReference type="EMBL" id="JAKKOR010000007">
    <property type="protein sequence ID" value="MCF8588662.1"/>
    <property type="molecule type" value="Genomic_DNA"/>
</dbReference>
<protein>
    <recommendedName>
        <fullName evidence="4">YrhK-like protein</fullName>
    </recommendedName>
</protein>
<keyword evidence="1" id="KW-0472">Membrane</keyword>
<organism evidence="2 3">
    <name type="scientific">Gordonia liuliyuniae</name>
    <dbReference type="NCBI Taxonomy" id="2911517"/>
    <lineage>
        <taxon>Bacteria</taxon>
        <taxon>Bacillati</taxon>
        <taxon>Actinomycetota</taxon>
        <taxon>Actinomycetes</taxon>
        <taxon>Mycobacteriales</taxon>
        <taxon>Gordoniaceae</taxon>
        <taxon>Gordonia</taxon>
    </lineage>
</organism>
<keyword evidence="1" id="KW-0812">Transmembrane</keyword>
<gene>
    <name evidence="2" type="ORF">L5G33_09310</name>
</gene>
<feature type="transmembrane region" description="Helical" evidence="1">
    <location>
        <begin position="107"/>
        <end position="124"/>
    </location>
</feature>
<evidence type="ECO:0000256" key="1">
    <source>
        <dbReference type="SAM" id="Phobius"/>
    </source>
</evidence>
<evidence type="ECO:0008006" key="4">
    <source>
        <dbReference type="Google" id="ProtNLM"/>
    </source>
</evidence>
<feature type="transmembrane region" description="Helical" evidence="1">
    <location>
        <begin position="38"/>
        <end position="62"/>
    </location>
</feature>
<proteinExistence type="predicted"/>
<keyword evidence="1" id="KW-1133">Transmembrane helix</keyword>